<keyword evidence="2" id="KW-0732">Signal</keyword>
<dbReference type="AlphaFoldDB" id="A0A1I0UUM5"/>
<evidence type="ECO:0000313" key="5">
    <source>
        <dbReference type="EMBL" id="MWK58142.1"/>
    </source>
</evidence>
<dbReference type="EMBL" id="WTFN01000052">
    <property type="protein sequence ID" value="MWK58142.1"/>
    <property type="molecule type" value="Genomic_DNA"/>
</dbReference>
<feature type="compositionally biased region" description="Polar residues" evidence="1">
    <location>
        <begin position="39"/>
        <end position="49"/>
    </location>
</feature>
<proteinExistence type="predicted"/>
<gene>
    <name evidence="5" type="ORF">GO594_19345</name>
    <name evidence="4" type="ORF">WP8S17C03_48780</name>
</gene>
<evidence type="ECO:0000259" key="3">
    <source>
        <dbReference type="Pfam" id="PF13511"/>
    </source>
</evidence>
<feature type="compositionally biased region" description="Basic and acidic residues" evidence="1">
    <location>
        <begin position="84"/>
        <end position="110"/>
    </location>
</feature>
<dbReference type="EMBL" id="AP022213">
    <property type="protein sequence ID" value="BBT18829.1"/>
    <property type="molecule type" value="Genomic_DNA"/>
</dbReference>
<evidence type="ECO:0000256" key="1">
    <source>
        <dbReference type="SAM" id="MobiDB-lite"/>
    </source>
</evidence>
<evidence type="ECO:0000313" key="4">
    <source>
        <dbReference type="EMBL" id="BBT18829.1"/>
    </source>
</evidence>
<organism evidence="5 6">
    <name type="scientific">Metapseudomonas otitidis</name>
    <dbReference type="NCBI Taxonomy" id="319939"/>
    <lineage>
        <taxon>Bacteria</taxon>
        <taxon>Pseudomonadati</taxon>
        <taxon>Pseudomonadota</taxon>
        <taxon>Gammaproteobacteria</taxon>
        <taxon>Pseudomonadales</taxon>
        <taxon>Pseudomonadaceae</taxon>
        <taxon>Metapseudomonas</taxon>
    </lineage>
</organism>
<feature type="compositionally biased region" description="Basic and acidic residues" evidence="1">
    <location>
        <begin position="127"/>
        <end position="151"/>
    </location>
</feature>
<name>A0A1I0UUM5_9GAMM</name>
<dbReference type="InterPro" id="IPR025392">
    <property type="entry name" value="DUF4124"/>
</dbReference>
<feature type="chain" id="PRO_5043145524" evidence="2">
    <location>
        <begin position="20"/>
        <end position="159"/>
    </location>
</feature>
<evidence type="ECO:0000256" key="2">
    <source>
        <dbReference type="SAM" id="SignalP"/>
    </source>
</evidence>
<evidence type="ECO:0000313" key="6">
    <source>
        <dbReference type="Proteomes" id="UP000461288"/>
    </source>
</evidence>
<dbReference type="Proteomes" id="UP000461288">
    <property type="component" value="Unassembled WGS sequence"/>
</dbReference>
<dbReference type="RefSeq" id="WP_069561594.1">
    <property type="nucleotide sequence ID" value="NZ_AP022213.1"/>
</dbReference>
<dbReference type="Pfam" id="PF13511">
    <property type="entry name" value="DUF4124"/>
    <property type="match status" value="1"/>
</dbReference>
<evidence type="ECO:0000313" key="7">
    <source>
        <dbReference type="Proteomes" id="UP000515591"/>
    </source>
</evidence>
<feature type="compositionally biased region" description="Polar residues" evidence="1">
    <location>
        <begin position="113"/>
        <end position="125"/>
    </location>
</feature>
<feature type="region of interest" description="Disordered" evidence="1">
    <location>
        <begin position="34"/>
        <end position="159"/>
    </location>
</feature>
<protein>
    <submittedName>
        <fullName evidence="5">DUF4124 domain-containing protein</fullName>
    </submittedName>
</protein>
<sequence length="159" mass="17778">MHRMIFAGLVLALSTSAMAGQVYKWVDAQGVTHFGAQPPQGQDSTQVSTGKAEPKEPKASFENPYPVLNKAEEPAKAPAQAKPASEDEQKAIDEKVKKDVAKQEAERKEYCTQLRTNLAQMQNNPRLRVEDKGEVRRLTEEERQSRLKETQKAIAENCQ</sequence>
<dbReference type="STRING" id="319939.SAMN05216263_1318"/>
<reference evidence="4 7" key="1">
    <citation type="submission" date="2019-12" db="EMBL/GenBank/DDBJ databases">
        <title>complete genome sequences of Pseudomonas otitidis str. WP8-S17-CRE-03 isolated from wastewater treatment plant effluent.</title>
        <authorList>
            <person name="Sekizuka T."/>
            <person name="Itokawa K."/>
            <person name="Yatsu K."/>
            <person name="Inamine Y."/>
            <person name="Kuroda M."/>
        </authorList>
    </citation>
    <scope>NUCLEOTIDE SEQUENCE [LARGE SCALE GENOMIC DNA]</scope>
    <source>
        <strain evidence="4 7">WP8-S17-CRE-03</strain>
    </source>
</reference>
<dbReference type="Proteomes" id="UP000515591">
    <property type="component" value="Chromosome"/>
</dbReference>
<accession>A0A1I0UUM5</accession>
<feature type="domain" description="DUF4124" evidence="3">
    <location>
        <begin position="10"/>
        <end position="59"/>
    </location>
</feature>
<reference evidence="5 6" key="2">
    <citation type="submission" date="2019-12" db="EMBL/GenBank/DDBJ databases">
        <title>Draft genome sequence of Pseudomonas otitidis recovered from a chicken carcass.</title>
        <authorList>
            <person name="Vieira T.R."/>
            <person name="Oliviera E.F.C."/>
            <person name="Silva N.M.V."/>
            <person name="Sambrano G.E."/>
            <person name="Cibulski S.P."/>
            <person name="Cardoso M.R.I."/>
        </authorList>
    </citation>
    <scope>NUCLEOTIDE SEQUENCE [LARGE SCALE GENOMIC DNA]</scope>
    <source>
        <strain evidence="5 6">25_K</strain>
    </source>
</reference>
<feature type="signal peptide" evidence="2">
    <location>
        <begin position="1"/>
        <end position="19"/>
    </location>
</feature>